<name>A0A1W2E434_9SPHI</name>
<proteinExistence type="inferred from homology"/>
<dbReference type="InterPro" id="IPR013249">
    <property type="entry name" value="RNA_pol_sigma70_r4_t2"/>
</dbReference>
<dbReference type="AlphaFoldDB" id="A0A1W2E434"/>
<organism evidence="7 8">
    <name type="scientific">Pedobacter africanus</name>
    <dbReference type="NCBI Taxonomy" id="151894"/>
    <lineage>
        <taxon>Bacteria</taxon>
        <taxon>Pseudomonadati</taxon>
        <taxon>Bacteroidota</taxon>
        <taxon>Sphingobacteriia</taxon>
        <taxon>Sphingobacteriales</taxon>
        <taxon>Sphingobacteriaceae</taxon>
        <taxon>Pedobacter</taxon>
    </lineage>
</organism>
<dbReference type="PANTHER" id="PTHR43133">
    <property type="entry name" value="RNA POLYMERASE ECF-TYPE SIGMA FACTO"/>
    <property type="match status" value="1"/>
</dbReference>
<dbReference type="SUPFAM" id="SSF88659">
    <property type="entry name" value="Sigma3 and sigma4 domains of RNA polymerase sigma factors"/>
    <property type="match status" value="1"/>
</dbReference>
<dbReference type="Gene3D" id="1.10.1740.10">
    <property type="match status" value="1"/>
</dbReference>
<dbReference type="InterPro" id="IPR014284">
    <property type="entry name" value="RNA_pol_sigma-70_dom"/>
</dbReference>
<dbReference type="PANTHER" id="PTHR43133:SF46">
    <property type="entry name" value="RNA POLYMERASE SIGMA-70 FACTOR ECF SUBFAMILY"/>
    <property type="match status" value="1"/>
</dbReference>
<dbReference type="EMBL" id="FWXT01000004">
    <property type="protein sequence ID" value="SMD04046.1"/>
    <property type="molecule type" value="Genomic_DNA"/>
</dbReference>
<keyword evidence="8" id="KW-1185">Reference proteome</keyword>
<comment type="similarity">
    <text evidence="1">Belongs to the sigma-70 factor family. ECF subfamily.</text>
</comment>
<dbReference type="Proteomes" id="UP000192756">
    <property type="component" value="Unassembled WGS sequence"/>
</dbReference>
<reference evidence="8" key="1">
    <citation type="submission" date="2017-04" db="EMBL/GenBank/DDBJ databases">
        <authorList>
            <person name="Varghese N."/>
            <person name="Submissions S."/>
        </authorList>
    </citation>
    <scope>NUCLEOTIDE SEQUENCE [LARGE SCALE GENOMIC DNA]</scope>
    <source>
        <strain evidence="8">DSM 12126</strain>
    </source>
</reference>
<keyword evidence="3" id="KW-0731">Sigma factor</keyword>
<evidence type="ECO:0000259" key="5">
    <source>
        <dbReference type="Pfam" id="PF04542"/>
    </source>
</evidence>
<dbReference type="Pfam" id="PF04542">
    <property type="entry name" value="Sigma70_r2"/>
    <property type="match status" value="1"/>
</dbReference>
<dbReference type="STRING" id="151894.SAMN04488524_4425"/>
<dbReference type="GO" id="GO:0003677">
    <property type="term" value="F:DNA binding"/>
    <property type="evidence" value="ECO:0007669"/>
    <property type="project" value="InterPro"/>
</dbReference>
<evidence type="ECO:0000256" key="1">
    <source>
        <dbReference type="ARBA" id="ARBA00010641"/>
    </source>
</evidence>
<dbReference type="GO" id="GO:0016987">
    <property type="term" value="F:sigma factor activity"/>
    <property type="evidence" value="ECO:0007669"/>
    <property type="project" value="UniProtKB-KW"/>
</dbReference>
<evidence type="ECO:0000256" key="3">
    <source>
        <dbReference type="ARBA" id="ARBA00023082"/>
    </source>
</evidence>
<feature type="domain" description="RNA polymerase sigma factor 70 region 4 type 2" evidence="6">
    <location>
        <begin position="125"/>
        <end position="174"/>
    </location>
</feature>
<dbReference type="Gene3D" id="1.10.10.10">
    <property type="entry name" value="Winged helix-like DNA-binding domain superfamily/Winged helix DNA-binding domain"/>
    <property type="match status" value="1"/>
</dbReference>
<protein>
    <submittedName>
        <fullName evidence="7">RNA polymerase sigma-70 factor, ECF subfamily</fullName>
    </submittedName>
</protein>
<evidence type="ECO:0000256" key="4">
    <source>
        <dbReference type="ARBA" id="ARBA00023163"/>
    </source>
</evidence>
<dbReference type="GO" id="GO:0006352">
    <property type="term" value="P:DNA-templated transcription initiation"/>
    <property type="evidence" value="ECO:0007669"/>
    <property type="project" value="InterPro"/>
</dbReference>
<evidence type="ECO:0000259" key="6">
    <source>
        <dbReference type="Pfam" id="PF08281"/>
    </source>
</evidence>
<evidence type="ECO:0000256" key="2">
    <source>
        <dbReference type="ARBA" id="ARBA00023015"/>
    </source>
</evidence>
<dbReference type="InterPro" id="IPR007627">
    <property type="entry name" value="RNA_pol_sigma70_r2"/>
</dbReference>
<dbReference type="InterPro" id="IPR036388">
    <property type="entry name" value="WH-like_DNA-bd_sf"/>
</dbReference>
<dbReference type="SUPFAM" id="SSF88946">
    <property type="entry name" value="Sigma2 domain of RNA polymerase sigma factors"/>
    <property type="match status" value="1"/>
</dbReference>
<dbReference type="RefSeq" id="WP_084241203.1">
    <property type="nucleotide sequence ID" value="NZ_FWXT01000004.1"/>
</dbReference>
<dbReference type="OrthoDB" id="659569at2"/>
<dbReference type="InterPro" id="IPR013324">
    <property type="entry name" value="RNA_pol_sigma_r3/r4-like"/>
</dbReference>
<evidence type="ECO:0000313" key="7">
    <source>
        <dbReference type="EMBL" id="SMD04046.1"/>
    </source>
</evidence>
<gene>
    <name evidence="7" type="ORF">SAMN04488524_4425</name>
</gene>
<dbReference type="Pfam" id="PF08281">
    <property type="entry name" value="Sigma70_r4_2"/>
    <property type="match status" value="1"/>
</dbReference>
<dbReference type="InterPro" id="IPR013325">
    <property type="entry name" value="RNA_pol_sigma_r2"/>
</dbReference>
<accession>A0A1W2E434</accession>
<sequence>MQGYDTISDFELLDLLRSDDHAAFAELYERYKVVLYLHAKRMLSDQDETKDVIQEVFTQLWTKRADIVISTSVKAYLYTSIRNKVFNLLAHRKFEMNYLNSLQQVIDLGETSGEAQLREKQLIVMIEQEIEQLPQKMREVFELSRKHHLSHKEIAGKLNISDKTVKKQINNAIKILRLKINAILLLLPFL</sequence>
<keyword evidence="2" id="KW-0805">Transcription regulation</keyword>
<keyword evidence="4" id="KW-0804">Transcription</keyword>
<dbReference type="InterPro" id="IPR014327">
    <property type="entry name" value="RNA_pol_sigma70_bacteroid"/>
</dbReference>
<dbReference type="InterPro" id="IPR039425">
    <property type="entry name" value="RNA_pol_sigma-70-like"/>
</dbReference>
<feature type="domain" description="RNA polymerase sigma-70 region 2" evidence="5">
    <location>
        <begin position="27"/>
        <end position="93"/>
    </location>
</feature>
<dbReference type="NCBIfam" id="TIGR02985">
    <property type="entry name" value="Sig70_bacteroi1"/>
    <property type="match status" value="1"/>
</dbReference>
<evidence type="ECO:0000313" key="8">
    <source>
        <dbReference type="Proteomes" id="UP000192756"/>
    </source>
</evidence>
<dbReference type="NCBIfam" id="TIGR02937">
    <property type="entry name" value="sigma70-ECF"/>
    <property type="match status" value="1"/>
</dbReference>